<dbReference type="EMBL" id="JBHSRG010000004">
    <property type="protein sequence ID" value="MFC6120918.1"/>
    <property type="molecule type" value="Genomic_DNA"/>
</dbReference>
<name>A0ABW1PZ57_9ENTR</name>
<feature type="region of interest" description="Disordered" evidence="1">
    <location>
        <begin position="1"/>
        <end position="40"/>
    </location>
</feature>
<proteinExistence type="predicted"/>
<dbReference type="RefSeq" id="WP_255423149.1">
    <property type="nucleotide sequence ID" value="NZ_JBHSRG010000004.1"/>
</dbReference>
<gene>
    <name evidence="2" type="ORF">ACFPZP_07565</name>
</gene>
<protein>
    <submittedName>
        <fullName evidence="2">Uncharacterized protein</fullName>
    </submittedName>
</protein>
<keyword evidence="3" id="KW-1185">Reference proteome</keyword>
<reference evidence="3" key="1">
    <citation type="journal article" date="2019" name="Int. J. Syst. Evol. Microbiol.">
        <title>The Global Catalogue of Microorganisms (GCM) 10K type strain sequencing project: providing services to taxonomists for standard genome sequencing and annotation.</title>
        <authorList>
            <consortium name="The Broad Institute Genomics Platform"/>
            <consortium name="The Broad Institute Genome Sequencing Center for Infectious Disease"/>
            <person name="Wu L."/>
            <person name="Ma J."/>
        </authorList>
    </citation>
    <scope>NUCLEOTIDE SEQUENCE [LARGE SCALE GENOMIC DNA]</scope>
    <source>
        <strain evidence="3">JCM30009</strain>
    </source>
</reference>
<dbReference type="Proteomes" id="UP001596169">
    <property type="component" value="Unassembled WGS sequence"/>
</dbReference>
<evidence type="ECO:0000313" key="2">
    <source>
        <dbReference type="EMBL" id="MFC6120918.1"/>
    </source>
</evidence>
<comment type="caution">
    <text evidence="2">The sequence shown here is derived from an EMBL/GenBank/DDBJ whole genome shotgun (WGS) entry which is preliminary data.</text>
</comment>
<accession>A0ABW1PZ57</accession>
<evidence type="ECO:0000256" key="1">
    <source>
        <dbReference type="SAM" id="MobiDB-lite"/>
    </source>
</evidence>
<sequence>MRNRTRMAAQAPDPGYHKREGEQVAPVSGSATGEFFAGRG</sequence>
<organism evidence="2 3">
    <name type="scientific">Citrobacter bitternis</name>
    <dbReference type="NCBI Taxonomy" id="1585982"/>
    <lineage>
        <taxon>Bacteria</taxon>
        <taxon>Pseudomonadati</taxon>
        <taxon>Pseudomonadota</taxon>
        <taxon>Gammaproteobacteria</taxon>
        <taxon>Enterobacterales</taxon>
        <taxon>Enterobacteriaceae</taxon>
        <taxon>Citrobacter</taxon>
    </lineage>
</organism>
<evidence type="ECO:0000313" key="3">
    <source>
        <dbReference type="Proteomes" id="UP001596169"/>
    </source>
</evidence>